<feature type="domain" description="AMP-binding enzyme C-terminal" evidence="6">
    <location>
        <begin position="470"/>
        <end position="545"/>
    </location>
</feature>
<dbReference type="GO" id="GO:0005324">
    <property type="term" value="F:long-chain fatty acid transmembrane transporter activity"/>
    <property type="evidence" value="ECO:0007669"/>
    <property type="project" value="TreeGrafter"/>
</dbReference>
<name>A0A7I7KVY1_9MYCO</name>
<keyword evidence="3" id="KW-0547">Nucleotide-binding</keyword>
<comment type="similarity">
    <text evidence="1">Belongs to the ATP-dependent AMP-binding enzyme family.</text>
</comment>
<evidence type="ECO:0000256" key="1">
    <source>
        <dbReference type="ARBA" id="ARBA00006432"/>
    </source>
</evidence>
<dbReference type="GO" id="GO:0044539">
    <property type="term" value="P:long-chain fatty acid import into cell"/>
    <property type="evidence" value="ECO:0007669"/>
    <property type="project" value="TreeGrafter"/>
</dbReference>
<dbReference type="RefSeq" id="WP_163776096.1">
    <property type="nucleotide sequence ID" value="NZ_AP022569.1"/>
</dbReference>
<dbReference type="FunFam" id="3.30.300.30:FF:000020">
    <property type="entry name" value="Long-chain fatty acid transporter"/>
    <property type="match status" value="1"/>
</dbReference>
<dbReference type="PROSITE" id="PS00455">
    <property type="entry name" value="AMP_BINDING"/>
    <property type="match status" value="1"/>
</dbReference>
<keyword evidence="8" id="KW-1185">Reference proteome</keyword>
<evidence type="ECO:0000313" key="7">
    <source>
        <dbReference type="EMBL" id="BBX45859.1"/>
    </source>
</evidence>
<dbReference type="Pfam" id="PF00501">
    <property type="entry name" value="AMP-binding"/>
    <property type="match status" value="1"/>
</dbReference>
<accession>A0A7I7KVY1</accession>
<dbReference type="InterPro" id="IPR045851">
    <property type="entry name" value="AMP-bd_C_sf"/>
</dbReference>
<reference evidence="7 8" key="1">
    <citation type="journal article" date="2019" name="Emerg. Microbes Infect.">
        <title>Comprehensive subspecies identification of 175 nontuberculous mycobacteria species based on 7547 genomic profiles.</title>
        <authorList>
            <person name="Matsumoto Y."/>
            <person name="Kinjo T."/>
            <person name="Motooka D."/>
            <person name="Nabeya D."/>
            <person name="Jung N."/>
            <person name="Uechi K."/>
            <person name="Horii T."/>
            <person name="Iida T."/>
            <person name="Fujita J."/>
            <person name="Nakamura S."/>
        </authorList>
    </citation>
    <scope>NUCLEOTIDE SEQUENCE [LARGE SCALE GENOMIC DNA]</scope>
    <source>
        <strain evidence="7 8">JCM 12404</strain>
    </source>
</reference>
<dbReference type="GO" id="GO:0005524">
    <property type="term" value="F:ATP binding"/>
    <property type="evidence" value="ECO:0007669"/>
    <property type="project" value="UniProtKB-KW"/>
</dbReference>
<evidence type="ECO:0000256" key="4">
    <source>
        <dbReference type="ARBA" id="ARBA00022840"/>
    </source>
</evidence>
<dbReference type="Proteomes" id="UP000465866">
    <property type="component" value="Chromosome"/>
</dbReference>
<evidence type="ECO:0000256" key="2">
    <source>
        <dbReference type="ARBA" id="ARBA00022598"/>
    </source>
</evidence>
<dbReference type="GO" id="GO:0005886">
    <property type="term" value="C:plasma membrane"/>
    <property type="evidence" value="ECO:0007669"/>
    <property type="project" value="TreeGrafter"/>
</dbReference>
<proteinExistence type="inferred from homology"/>
<dbReference type="KEGG" id="mcoo:MCOO_18740"/>
<dbReference type="InterPro" id="IPR025110">
    <property type="entry name" value="AMP-bd_C"/>
</dbReference>
<dbReference type="InterPro" id="IPR042099">
    <property type="entry name" value="ANL_N_sf"/>
</dbReference>
<dbReference type="InterPro" id="IPR000873">
    <property type="entry name" value="AMP-dep_synth/lig_dom"/>
</dbReference>
<dbReference type="Gene3D" id="3.40.50.12780">
    <property type="entry name" value="N-terminal domain of ligase-like"/>
    <property type="match status" value="1"/>
</dbReference>
<keyword evidence="2" id="KW-0436">Ligase</keyword>
<dbReference type="AlphaFoldDB" id="A0A7I7KVY1"/>
<protein>
    <submittedName>
        <fullName evidence="7">Long-chain-acyl-CoA synthetase</fullName>
    </submittedName>
</protein>
<dbReference type="SUPFAM" id="SSF56801">
    <property type="entry name" value="Acetyl-CoA synthetase-like"/>
    <property type="match status" value="1"/>
</dbReference>
<dbReference type="GO" id="GO:0004467">
    <property type="term" value="F:long-chain fatty acid-CoA ligase activity"/>
    <property type="evidence" value="ECO:0007669"/>
    <property type="project" value="TreeGrafter"/>
</dbReference>
<keyword evidence="4" id="KW-0067">ATP-binding</keyword>
<evidence type="ECO:0000259" key="5">
    <source>
        <dbReference type="Pfam" id="PF00501"/>
    </source>
</evidence>
<dbReference type="Gene3D" id="3.30.300.30">
    <property type="match status" value="1"/>
</dbReference>
<dbReference type="PANTHER" id="PTHR43107:SF15">
    <property type="entry name" value="FATTY ACID TRANSPORT PROTEIN 3, ISOFORM A"/>
    <property type="match status" value="1"/>
</dbReference>
<evidence type="ECO:0000256" key="3">
    <source>
        <dbReference type="ARBA" id="ARBA00022741"/>
    </source>
</evidence>
<feature type="domain" description="AMP-dependent synthetase/ligase" evidence="5">
    <location>
        <begin position="53"/>
        <end position="386"/>
    </location>
</feature>
<evidence type="ECO:0000313" key="8">
    <source>
        <dbReference type="Proteomes" id="UP000465866"/>
    </source>
</evidence>
<organism evidence="7 8">
    <name type="scientific">Mycobacterium cookii</name>
    <dbReference type="NCBI Taxonomy" id="1775"/>
    <lineage>
        <taxon>Bacteria</taxon>
        <taxon>Bacillati</taxon>
        <taxon>Actinomycetota</taxon>
        <taxon>Actinomycetes</taxon>
        <taxon>Mycobacteriales</taxon>
        <taxon>Mycobacteriaceae</taxon>
        <taxon>Mycobacterium</taxon>
    </lineage>
</organism>
<dbReference type="PANTHER" id="PTHR43107">
    <property type="entry name" value="LONG-CHAIN FATTY ACID TRANSPORT PROTEIN"/>
    <property type="match status" value="1"/>
</dbReference>
<sequence>MSEHQSGSHRSVGLLDIATRVHTVLADLPVIARGMLTLVRAQPNFKVSIGKVFQDRAARYGDRVFIRFGEQQVTYREANETANRYAAVLAARGVGRGDVVGIMLRNSPNAVLMMLAAVKCGAVAGMLNYHQRGDVLAHSIGLLEAKALVIESDFVDAVDECGGATISPTTIEEMERLSATAPTTNPQSASAVLAKDTAFYIFTSGTTGHPKASVMTHKRWLSALAVFGGLGLRLKGSDTLYSCLPLYHNNALTVAVGSVINSGATLALGKSFSASRFWDEVIASRATAFIYIGEICRYLLNQPAKPTDRAHKVRLIAGNGLRPEIWEEFTSRFGIPRVCEFYAASEGNTAFINVFNVPRSAGWAALPVAYVAYDADTGAPVRGEDGWVQRVPAGQPGLLLSPVSRVQPFDGYTDASASEKKLVRDAFRKGDCYFNTGDVMSPQGMGHAAFVDRLGDTFRWKGENVATTQVERALGSDKSVEECTVFGVEVPRTGGRAGMAAVKLRDGADFDGKSLAQTVYTQLPAYAMPLFVRLVESMEHTTTFKSRKVDLREQAYDSGIEDPVYVLAGRDEGYVPFYDDYPDEVANGERPQG</sequence>
<dbReference type="NCBIfam" id="NF038342">
    <property type="entry name" value="FACL_FadD6"/>
    <property type="match status" value="1"/>
</dbReference>
<dbReference type="EMBL" id="AP022569">
    <property type="protein sequence ID" value="BBX45859.1"/>
    <property type="molecule type" value="Genomic_DNA"/>
</dbReference>
<dbReference type="InterPro" id="IPR054874">
    <property type="entry name" value="FACL_FadD6"/>
</dbReference>
<gene>
    <name evidence="7" type="primary">fadD6</name>
    <name evidence="7" type="ORF">MCOO_18740</name>
</gene>
<dbReference type="InterPro" id="IPR020845">
    <property type="entry name" value="AMP-binding_CS"/>
</dbReference>
<evidence type="ECO:0000259" key="6">
    <source>
        <dbReference type="Pfam" id="PF13193"/>
    </source>
</evidence>
<dbReference type="NCBIfam" id="NF006134">
    <property type="entry name" value="PRK08279.1"/>
    <property type="match status" value="1"/>
</dbReference>
<dbReference type="Pfam" id="PF13193">
    <property type="entry name" value="AMP-binding_C"/>
    <property type="match status" value="1"/>
</dbReference>